<dbReference type="InterPro" id="IPR002401">
    <property type="entry name" value="Cyt_P450_E_grp-I"/>
</dbReference>
<keyword evidence="2" id="KW-0479">Metal-binding</keyword>
<gene>
    <name evidence="4" type="primary">Aste57867_7521</name>
    <name evidence="3" type="ORF">As57867_007495</name>
    <name evidence="4" type="ORF">ASTE57867_7521</name>
</gene>
<reference evidence="3" key="2">
    <citation type="submission" date="2019-06" db="EMBL/GenBank/DDBJ databases">
        <title>Genomics analysis of Aphanomyces spp. identifies a new class of oomycete effector associated with host adaptation.</title>
        <authorList>
            <person name="Gaulin E."/>
        </authorList>
    </citation>
    <scope>NUCLEOTIDE SEQUENCE</scope>
    <source>
        <strain evidence="3">CBS 578.67</strain>
    </source>
</reference>
<dbReference type="Pfam" id="PF00067">
    <property type="entry name" value="p450"/>
    <property type="match status" value="1"/>
</dbReference>
<dbReference type="GO" id="GO:0005506">
    <property type="term" value="F:iron ion binding"/>
    <property type="evidence" value="ECO:0007669"/>
    <property type="project" value="InterPro"/>
</dbReference>
<dbReference type="PANTHER" id="PTHR24305">
    <property type="entry name" value="CYTOCHROME P450"/>
    <property type="match status" value="1"/>
</dbReference>
<dbReference type="Gene3D" id="1.10.630.10">
    <property type="entry name" value="Cytochrome P450"/>
    <property type="match status" value="1"/>
</dbReference>
<dbReference type="AlphaFoldDB" id="A0A485KIG5"/>
<dbReference type="Proteomes" id="UP000332933">
    <property type="component" value="Unassembled WGS sequence"/>
</dbReference>
<dbReference type="SUPFAM" id="SSF48264">
    <property type="entry name" value="Cytochrome P450"/>
    <property type="match status" value="1"/>
</dbReference>
<accession>A0A485KIG5</accession>
<proteinExistence type="inferred from homology"/>
<protein>
    <submittedName>
        <fullName evidence="4">Aste57867_7521 protein</fullName>
    </submittedName>
</protein>
<dbReference type="EMBL" id="VJMH01004104">
    <property type="protein sequence ID" value="KAF0703763.1"/>
    <property type="molecule type" value="Genomic_DNA"/>
</dbReference>
<evidence type="ECO:0000256" key="1">
    <source>
        <dbReference type="ARBA" id="ARBA00010617"/>
    </source>
</evidence>
<dbReference type="InterPro" id="IPR050121">
    <property type="entry name" value="Cytochrome_P450_monoxygenase"/>
</dbReference>
<evidence type="ECO:0000313" key="5">
    <source>
        <dbReference type="Proteomes" id="UP000332933"/>
    </source>
</evidence>
<evidence type="ECO:0000313" key="3">
    <source>
        <dbReference type="EMBL" id="KAF0703763.1"/>
    </source>
</evidence>
<evidence type="ECO:0000313" key="4">
    <source>
        <dbReference type="EMBL" id="VFT84430.1"/>
    </source>
</evidence>
<dbReference type="PANTHER" id="PTHR24305:SF166">
    <property type="entry name" value="CYTOCHROME P450 12A4, MITOCHONDRIAL-RELATED"/>
    <property type="match status" value="1"/>
</dbReference>
<keyword evidence="2" id="KW-0349">Heme</keyword>
<dbReference type="InterPro" id="IPR001128">
    <property type="entry name" value="Cyt_P450"/>
</dbReference>
<keyword evidence="2" id="KW-0408">Iron</keyword>
<dbReference type="GO" id="GO:0016705">
    <property type="term" value="F:oxidoreductase activity, acting on paired donors, with incorporation or reduction of molecular oxygen"/>
    <property type="evidence" value="ECO:0007669"/>
    <property type="project" value="InterPro"/>
</dbReference>
<dbReference type="OrthoDB" id="1470350at2759"/>
<comment type="cofactor">
    <cofactor evidence="2">
        <name>heme</name>
        <dbReference type="ChEBI" id="CHEBI:30413"/>
    </cofactor>
</comment>
<reference evidence="4 5" key="1">
    <citation type="submission" date="2019-03" db="EMBL/GenBank/DDBJ databases">
        <authorList>
            <person name="Gaulin E."/>
            <person name="Dumas B."/>
        </authorList>
    </citation>
    <scope>NUCLEOTIDE SEQUENCE [LARGE SCALE GENOMIC DNA]</scope>
    <source>
        <strain evidence="4">CBS 568.67</strain>
    </source>
</reference>
<comment type="similarity">
    <text evidence="1">Belongs to the cytochrome P450 family.</text>
</comment>
<dbReference type="GO" id="GO:0020037">
    <property type="term" value="F:heme binding"/>
    <property type="evidence" value="ECO:0007669"/>
    <property type="project" value="InterPro"/>
</dbReference>
<dbReference type="InterPro" id="IPR036396">
    <property type="entry name" value="Cyt_P450_sf"/>
</dbReference>
<feature type="binding site" description="axial binding residue" evidence="2">
    <location>
        <position position="462"/>
    </location>
    <ligand>
        <name>heme</name>
        <dbReference type="ChEBI" id="CHEBI:30413"/>
    </ligand>
    <ligandPart>
        <name>Fe</name>
        <dbReference type="ChEBI" id="CHEBI:18248"/>
    </ligandPart>
</feature>
<evidence type="ECO:0000256" key="2">
    <source>
        <dbReference type="PIRSR" id="PIRSR602401-1"/>
    </source>
</evidence>
<dbReference type="EMBL" id="CAADRA010004116">
    <property type="protein sequence ID" value="VFT84430.1"/>
    <property type="molecule type" value="Genomic_DNA"/>
</dbReference>
<dbReference type="PRINTS" id="PR00385">
    <property type="entry name" value="P450"/>
</dbReference>
<dbReference type="GO" id="GO:0004497">
    <property type="term" value="F:monooxygenase activity"/>
    <property type="evidence" value="ECO:0007669"/>
    <property type="project" value="InterPro"/>
</dbReference>
<dbReference type="PRINTS" id="PR00463">
    <property type="entry name" value="EP450I"/>
</dbReference>
<keyword evidence="5" id="KW-1185">Reference proteome</keyword>
<sequence>MLPSLFLPGATASDRTTSIAIGATVASAALAASLWLRYLHQKHPLDDLPGPPPSSFILGNAVETKGSIDAWHTTGQYPEPYLSWMTQYGGVVHFRELSTHFVMVSDPKALQHILVANGPNYPRHALLRSFMADRLLGVGLLSSTGTQHDQQRKMLNPHFTQAKLKHFVPLFERMAQRTCDSVLANATTALDLHAVFGELTLGAIGQTMFGFDFHGHPHARAAYERMMEPQPLWITLGLLFVPKFSFFPIPQLWAVQRAQQELRQIVLDIIAHKQAESLPAAHDLLDLMLPDTTPDDALVHVMTFMAAGHDTSSAGLSWVFIALATRPVVVATMRAEVKRVAALFDGSIGSWEAVSELKYTTAVIQETLRLWTVAPTIMRRVAVQDDSLPLSDGTTVWIPKDTAIEINPGAMHQNPRYWANANAFVPERFVEGTPEWIADEALRGTKHHTFVYMPFAFGAGNCIGQKFALAEMIVVTATLIREFDFALAPDADVRPIYAMPIINPVKLHMTVQRATE</sequence>
<organism evidence="4 5">
    <name type="scientific">Aphanomyces stellatus</name>
    <dbReference type="NCBI Taxonomy" id="120398"/>
    <lineage>
        <taxon>Eukaryota</taxon>
        <taxon>Sar</taxon>
        <taxon>Stramenopiles</taxon>
        <taxon>Oomycota</taxon>
        <taxon>Saprolegniomycetes</taxon>
        <taxon>Saprolegniales</taxon>
        <taxon>Verrucalvaceae</taxon>
        <taxon>Aphanomyces</taxon>
    </lineage>
</organism>
<name>A0A485KIG5_9STRA</name>